<keyword evidence="4 8" id="KW-0812">Transmembrane</keyword>
<organism evidence="15 16">
    <name type="scientific">Candidatus Thiodictyon syntrophicum</name>
    <dbReference type="NCBI Taxonomy" id="1166950"/>
    <lineage>
        <taxon>Bacteria</taxon>
        <taxon>Pseudomonadati</taxon>
        <taxon>Pseudomonadota</taxon>
        <taxon>Gammaproteobacteria</taxon>
        <taxon>Chromatiales</taxon>
        <taxon>Chromatiaceae</taxon>
        <taxon>Thiodictyon</taxon>
    </lineage>
</organism>
<dbReference type="Pfam" id="PF00924">
    <property type="entry name" value="MS_channel_2nd"/>
    <property type="match status" value="1"/>
</dbReference>
<proteinExistence type="inferred from homology"/>
<dbReference type="PANTHER" id="PTHR30347:SF1">
    <property type="entry name" value="MECHANOSENSITIVE CHANNEL MSCK"/>
    <property type="match status" value="1"/>
</dbReference>
<dbReference type="InterPro" id="IPR006686">
    <property type="entry name" value="MscS_channel_CS"/>
</dbReference>
<dbReference type="PROSITE" id="PS01246">
    <property type="entry name" value="UPF0003"/>
    <property type="match status" value="1"/>
</dbReference>
<feature type="domain" description="Mechanosensitive ion channel MscS" evidence="10">
    <location>
        <begin position="957"/>
        <end position="1022"/>
    </location>
</feature>
<dbReference type="Pfam" id="PF12794">
    <property type="entry name" value="MscS_TM"/>
    <property type="match status" value="1"/>
</dbReference>
<evidence type="ECO:0000313" key="15">
    <source>
        <dbReference type="EMBL" id="AUB83243.1"/>
    </source>
</evidence>
<feature type="domain" description="Mechanosensitive ion channel transmembrane helices 2/3" evidence="14">
    <location>
        <begin position="914"/>
        <end position="955"/>
    </location>
</feature>
<gene>
    <name evidence="15" type="ORF">THSYN_21385</name>
</gene>
<dbReference type="GO" id="GO:0008381">
    <property type="term" value="F:mechanosensitive monoatomic ion channel activity"/>
    <property type="evidence" value="ECO:0007669"/>
    <property type="project" value="UniProtKB-ARBA"/>
</dbReference>
<evidence type="ECO:0000259" key="13">
    <source>
        <dbReference type="Pfam" id="PF21082"/>
    </source>
</evidence>
<evidence type="ECO:0000256" key="8">
    <source>
        <dbReference type="SAM" id="Phobius"/>
    </source>
</evidence>
<dbReference type="EMBL" id="CP020370">
    <property type="protein sequence ID" value="AUB83243.1"/>
    <property type="molecule type" value="Genomic_DNA"/>
</dbReference>
<feature type="region of interest" description="Disordered" evidence="7">
    <location>
        <begin position="242"/>
        <end position="279"/>
    </location>
</feature>
<accession>A0A2K8UCD8</accession>
<dbReference type="Pfam" id="PF21082">
    <property type="entry name" value="MS_channel_3rd"/>
    <property type="match status" value="1"/>
</dbReference>
<evidence type="ECO:0000256" key="7">
    <source>
        <dbReference type="SAM" id="MobiDB-lite"/>
    </source>
</evidence>
<feature type="domain" description="Mechanosensitive ion channel MscS porin" evidence="12">
    <location>
        <begin position="49"/>
        <end position="286"/>
    </location>
</feature>
<evidence type="ECO:0000256" key="9">
    <source>
        <dbReference type="SAM" id="SignalP"/>
    </source>
</evidence>
<feature type="region of interest" description="Disordered" evidence="7">
    <location>
        <begin position="783"/>
        <end position="808"/>
    </location>
</feature>
<dbReference type="Pfam" id="PF21088">
    <property type="entry name" value="MS_channel_1st"/>
    <property type="match status" value="1"/>
</dbReference>
<evidence type="ECO:0000256" key="4">
    <source>
        <dbReference type="ARBA" id="ARBA00022692"/>
    </source>
</evidence>
<dbReference type="InterPro" id="IPR006685">
    <property type="entry name" value="MscS_channel_2nd"/>
</dbReference>
<feature type="chain" id="PRO_5014772026" evidence="9">
    <location>
        <begin position="33"/>
        <end position="1146"/>
    </location>
</feature>
<feature type="transmembrane region" description="Helical" evidence="8">
    <location>
        <begin position="820"/>
        <end position="837"/>
    </location>
</feature>
<dbReference type="RefSeq" id="WP_100920933.1">
    <property type="nucleotide sequence ID" value="NZ_CP020370.1"/>
</dbReference>
<evidence type="ECO:0000256" key="1">
    <source>
        <dbReference type="ARBA" id="ARBA00004651"/>
    </source>
</evidence>
<keyword evidence="3" id="KW-1003">Cell membrane</keyword>
<feature type="transmembrane region" description="Helical" evidence="8">
    <location>
        <begin position="741"/>
        <end position="760"/>
    </location>
</feature>
<keyword evidence="5 8" id="KW-1133">Transmembrane helix</keyword>
<evidence type="ECO:0000259" key="11">
    <source>
        <dbReference type="Pfam" id="PF12794"/>
    </source>
</evidence>
<dbReference type="InterPro" id="IPR052702">
    <property type="entry name" value="MscS-like_channel"/>
</dbReference>
<feature type="domain" description="Mechanosensitive ion channel MscS C-terminal" evidence="13">
    <location>
        <begin position="1030"/>
        <end position="1113"/>
    </location>
</feature>
<comment type="similarity">
    <text evidence="2">Belongs to the MscS (TC 1.A.23) family.</text>
</comment>
<feature type="transmembrane region" description="Helical" evidence="8">
    <location>
        <begin position="635"/>
        <end position="652"/>
    </location>
</feature>
<keyword evidence="16" id="KW-1185">Reference proteome</keyword>
<dbReference type="InterPro" id="IPR010920">
    <property type="entry name" value="LSM_dom_sf"/>
</dbReference>
<reference evidence="15 16" key="1">
    <citation type="submission" date="2017-03" db="EMBL/GenBank/DDBJ databases">
        <title>Complete genome sequence of Candidatus 'Thiodictyon syntrophicum' sp. nov. strain Cad16T, a photolithoautotroph purple sulfur bacterium isolated from an alpine meromictic lake.</title>
        <authorList>
            <person name="Luedin S.M."/>
            <person name="Pothier J.F."/>
            <person name="Danza F."/>
            <person name="Storelli N."/>
            <person name="Wittwer M."/>
            <person name="Tonolla M."/>
        </authorList>
    </citation>
    <scope>NUCLEOTIDE SEQUENCE [LARGE SCALE GENOMIC DNA]</scope>
    <source>
        <strain evidence="15 16">Cad16T</strain>
    </source>
</reference>
<feature type="transmembrane region" description="Helical" evidence="8">
    <location>
        <begin position="942"/>
        <end position="969"/>
    </location>
</feature>
<keyword evidence="6 8" id="KW-0472">Membrane</keyword>
<comment type="subcellular location">
    <subcellularLocation>
        <location evidence="1">Cell membrane</location>
        <topology evidence="1">Multi-pass membrane protein</topology>
    </subcellularLocation>
</comment>
<feature type="domain" description="Mechanosensitive ion channel inner membrane" evidence="11">
    <location>
        <begin position="514"/>
        <end position="853"/>
    </location>
</feature>
<dbReference type="FunFam" id="2.30.30.60:FF:000001">
    <property type="entry name" value="MscS Mechanosensitive ion channel"/>
    <property type="match status" value="1"/>
</dbReference>
<evidence type="ECO:0000259" key="14">
    <source>
        <dbReference type="Pfam" id="PF21088"/>
    </source>
</evidence>
<dbReference type="SUPFAM" id="SSF82689">
    <property type="entry name" value="Mechanosensitive channel protein MscS (YggB), C-terminal domain"/>
    <property type="match status" value="1"/>
</dbReference>
<dbReference type="KEGG" id="tsy:THSYN_21385"/>
<evidence type="ECO:0000256" key="3">
    <source>
        <dbReference type="ARBA" id="ARBA00022475"/>
    </source>
</evidence>
<dbReference type="PANTHER" id="PTHR30347">
    <property type="entry name" value="POTASSIUM CHANNEL RELATED"/>
    <property type="match status" value="1"/>
</dbReference>
<dbReference type="Gene3D" id="2.30.30.60">
    <property type="match status" value="1"/>
</dbReference>
<dbReference type="SUPFAM" id="SSF82861">
    <property type="entry name" value="Mechanosensitive channel protein MscS (YggB), transmembrane region"/>
    <property type="match status" value="1"/>
</dbReference>
<dbReference type="Gene3D" id="3.30.70.100">
    <property type="match status" value="1"/>
</dbReference>
<dbReference type="GO" id="GO:0005886">
    <property type="term" value="C:plasma membrane"/>
    <property type="evidence" value="ECO:0007669"/>
    <property type="project" value="UniProtKB-SubCell"/>
</dbReference>
<keyword evidence="9" id="KW-0732">Signal</keyword>
<evidence type="ECO:0000259" key="12">
    <source>
        <dbReference type="Pfam" id="PF12795"/>
    </source>
</evidence>
<dbReference type="AlphaFoldDB" id="A0A2K8UCD8"/>
<dbReference type="OrthoDB" id="9799209at2"/>
<dbReference type="Gene3D" id="1.10.287.1260">
    <property type="match status" value="1"/>
</dbReference>
<feature type="transmembrane region" description="Helical" evidence="8">
    <location>
        <begin position="915"/>
        <end position="936"/>
    </location>
</feature>
<feature type="transmembrane region" description="Helical" evidence="8">
    <location>
        <begin position="707"/>
        <end position="729"/>
    </location>
</feature>
<dbReference type="Proteomes" id="UP000232638">
    <property type="component" value="Chromosome"/>
</dbReference>
<dbReference type="SUPFAM" id="SSF50182">
    <property type="entry name" value="Sm-like ribonucleoproteins"/>
    <property type="match status" value="1"/>
</dbReference>
<feature type="transmembrane region" description="Helical" evidence="8">
    <location>
        <begin position="873"/>
        <end position="894"/>
    </location>
</feature>
<dbReference type="InterPro" id="IPR023408">
    <property type="entry name" value="MscS_beta-dom_sf"/>
</dbReference>
<dbReference type="InterPro" id="IPR049278">
    <property type="entry name" value="MS_channel_C"/>
</dbReference>
<dbReference type="InterPro" id="IPR024393">
    <property type="entry name" value="MscS_porin"/>
</dbReference>
<dbReference type="InterPro" id="IPR011066">
    <property type="entry name" value="MscS_channel_C_sf"/>
</dbReference>
<dbReference type="InterPro" id="IPR049142">
    <property type="entry name" value="MS_channel_1st"/>
</dbReference>
<feature type="transmembrane region" description="Helical" evidence="8">
    <location>
        <begin position="549"/>
        <end position="575"/>
    </location>
</feature>
<dbReference type="InterPro" id="IPR025692">
    <property type="entry name" value="MscS_IM_dom1"/>
</dbReference>
<evidence type="ECO:0000256" key="2">
    <source>
        <dbReference type="ARBA" id="ARBA00008017"/>
    </source>
</evidence>
<evidence type="ECO:0000256" key="6">
    <source>
        <dbReference type="ARBA" id="ARBA00023136"/>
    </source>
</evidence>
<feature type="signal peptide" evidence="9">
    <location>
        <begin position="1"/>
        <end position="32"/>
    </location>
</feature>
<feature type="transmembrane region" description="Helical" evidence="8">
    <location>
        <begin position="664"/>
        <end position="682"/>
    </location>
</feature>
<evidence type="ECO:0000313" key="16">
    <source>
        <dbReference type="Proteomes" id="UP000232638"/>
    </source>
</evidence>
<evidence type="ECO:0000259" key="10">
    <source>
        <dbReference type="Pfam" id="PF00924"/>
    </source>
</evidence>
<feature type="compositionally biased region" description="Basic and acidic residues" evidence="7">
    <location>
        <begin position="256"/>
        <end position="275"/>
    </location>
</feature>
<name>A0A2K8UCD8_9GAMM</name>
<protein>
    <submittedName>
        <fullName evidence="15">Mechanosensitive ion channel protein MscS</fullName>
    </submittedName>
</protein>
<dbReference type="InterPro" id="IPR011014">
    <property type="entry name" value="MscS_channel_TM-2"/>
</dbReference>
<sequence>MIQTSDLAKCGVWLLLLAWLTLGASPPRPASAATTLPGTPTPTEIEARIKQAQSLKGLDEAARTALIDDYRRAAAALDAAAEYAAKAGAFTRALEEAPNQAAEIRKQVAAGQDDVKAAVPGPVGLSSEELEQQLAKTRTETAAAEARIGELDKAIDGAAARTSEARGRVADLRQLLEQLDTDAQAPAPPNQSPEATQAAAWVLATRRQALTAESRALEQELASQSARDELYRAQREQQALNLRRVKERQTQLQEVQDQRRKREAEQARRETEDAQRAAVNKHPLVQDAANENAKLTGTLGELAGQLDQFAELLAQTERERKRIESDFRGARERIDVAGVNQALGQVLIDRRQDLPDLRKFRKEIAARNDRIAEATLSQIRFREEQRALRDLDAVLTEMAAANPAAQTDEVRDELAQLLEKRRALIDKALAGTDAYIRKQGEINDAAEQLIQSAADYDAFLAQNLLWVRSTDPLSFKSLSALPGAAAWLLSPRGWMEALRVLGYESLHSPLPGVGGLAVLLLLWKQGAIKRAILATAEPLRRVRTDRFGYTLEAIGLTLVAALPVPLTILLLGHALSASIEATSFTRAIGNGLTKVSLGLYFLRAFRLTCLPGGVADRHFRWESDVLKKIRRHLRWFTPFIVVSSLIAYALYLNRDSVNSDSLGRLVLIGAMLGTAVFLGTLLNPRSGVLARLLAAHPDDWANRLRNLWYAIIVGAPLALGLLAGLGFLYTAGTLFESLVQSAWLALGLVMLQQVIVRWLVYTRRDLALQAAMERQSTRRAAAASAGGRGAARDGEATDAPPPVEEPEPDLAILDEQTRKLLHASIFILAVLGLWWLWSPTLPALNIFRKIVLWHSATTVDGAQQLVPVTAADAGLVVVILSVALIAAKNLPALIEILLLRRSSVNAGTRYAVRTLVSYAITAIAILTAFGALGLRWSQVQWLVAGMSVGIGFGLQEIVANFISGIIILFERPVRVGDTVTIGGVTGIVTKIEIRATTIRNWDRQELIVPNKEFITGRLLNWTLTDQLNRIVITVGIEYGSDARLALTLLTETAAANPRVLKDPPPLATLEAFGDNALTLVLRCYLETMEIRQGVTTEMHLAIEQAFREHGIGIAFPQREINISARDTIDVRLHRVEPVDHQPPPGP</sequence>
<evidence type="ECO:0000256" key="5">
    <source>
        <dbReference type="ARBA" id="ARBA00022989"/>
    </source>
</evidence>
<dbReference type="Pfam" id="PF12795">
    <property type="entry name" value="MscS_porin"/>
    <property type="match status" value="1"/>
</dbReference>